<evidence type="ECO:0000256" key="3">
    <source>
        <dbReference type="ARBA" id="ARBA00030757"/>
    </source>
</evidence>
<reference evidence="4 5" key="1">
    <citation type="submission" date="2019-01" db="EMBL/GenBank/DDBJ databases">
        <authorList>
            <person name="Chen W.-M."/>
        </authorList>
    </citation>
    <scope>NUCLEOTIDE SEQUENCE [LARGE SCALE GENOMIC DNA]</scope>
    <source>
        <strain evidence="4 5">TER-1</strain>
    </source>
</reference>
<dbReference type="GO" id="GO:0004719">
    <property type="term" value="F:protein-L-isoaspartate (D-aspartate) O-methyltransferase activity"/>
    <property type="evidence" value="ECO:0007669"/>
    <property type="project" value="InterPro"/>
</dbReference>
<dbReference type="AlphaFoldDB" id="A0A3S2VK61"/>
<dbReference type="Pfam" id="PF01135">
    <property type="entry name" value="PCMT"/>
    <property type="match status" value="1"/>
</dbReference>
<keyword evidence="4" id="KW-0489">Methyltransferase</keyword>
<dbReference type="EMBL" id="SACP01000027">
    <property type="protein sequence ID" value="RVU14740.1"/>
    <property type="molecule type" value="Genomic_DNA"/>
</dbReference>
<dbReference type="Gene3D" id="3.40.50.150">
    <property type="entry name" value="Vaccinia Virus protein VP39"/>
    <property type="match status" value="1"/>
</dbReference>
<proteinExistence type="inferred from homology"/>
<keyword evidence="5" id="KW-1185">Reference proteome</keyword>
<dbReference type="RefSeq" id="WP_127733020.1">
    <property type="nucleotide sequence ID" value="NZ_SACP01000027.1"/>
</dbReference>
<keyword evidence="4" id="KW-0808">Transferase</keyword>
<evidence type="ECO:0000256" key="2">
    <source>
        <dbReference type="ARBA" id="ARBA00013346"/>
    </source>
</evidence>
<evidence type="ECO:0000313" key="4">
    <source>
        <dbReference type="EMBL" id="RVU14740.1"/>
    </source>
</evidence>
<dbReference type="CDD" id="cd02440">
    <property type="entry name" value="AdoMet_MTases"/>
    <property type="match status" value="1"/>
</dbReference>
<evidence type="ECO:0000256" key="1">
    <source>
        <dbReference type="ARBA" id="ARBA00005369"/>
    </source>
</evidence>
<dbReference type="PANTHER" id="PTHR11579">
    <property type="entry name" value="PROTEIN-L-ISOASPARTATE O-METHYLTRANSFERASE"/>
    <property type="match status" value="1"/>
</dbReference>
<comment type="caution">
    <text evidence="4">The sequence shown here is derived from an EMBL/GenBank/DDBJ whole genome shotgun (WGS) entry which is preliminary data.</text>
</comment>
<dbReference type="InterPro" id="IPR000682">
    <property type="entry name" value="PCMT"/>
</dbReference>
<gene>
    <name evidence="4" type="ORF">EOE48_21935</name>
</gene>
<dbReference type="InterPro" id="IPR029063">
    <property type="entry name" value="SAM-dependent_MTases_sf"/>
</dbReference>
<organism evidence="4 5">
    <name type="scientific">Methylobacterium oryzihabitans</name>
    <dbReference type="NCBI Taxonomy" id="2499852"/>
    <lineage>
        <taxon>Bacteria</taxon>
        <taxon>Pseudomonadati</taxon>
        <taxon>Pseudomonadota</taxon>
        <taxon>Alphaproteobacteria</taxon>
        <taxon>Hyphomicrobiales</taxon>
        <taxon>Methylobacteriaceae</taxon>
        <taxon>Methylobacterium</taxon>
    </lineage>
</organism>
<dbReference type="GO" id="GO:0005737">
    <property type="term" value="C:cytoplasm"/>
    <property type="evidence" value="ECO:0007669"/>
    <property type="project" value="TreeGrafter"/>
</dbReference>
<name>A0A3S2VK61_9HYPH</name>
<comment type="similarity">
    <text evidence="1">Belongs to the methyltransferase superfamily. L-isoaspartyl/D-aspartyl protein methyltransferase family.</text>
</comment>
<dbReference type="SUPFAM" id="SSF53335">
    <property type="entry name" value="S-adenosyl-L-methionine-dependent methyltransferases"/>
    <property type="match status" value="1"/>
</dbReference>
<accession>A0A3S2VK61</accession>
<dbReference type="Proteomes" id="UP000286997">
    <property type="component" value="Unassembled WGS sequence"/>
</dbReference>
<protein>
    <recommendedName>
        <fullName evidence="2">Protein-L-isoaspartate O-methyltransferase</fullName>
    </recommendedName>
    <alternativeName>
        <fullName evidence="3">Protein L-isoaspartyl methyltransferase</fullName>
    </alternativeName>
</protein>
<evidence type="ECO:0000313" key="5">
    <source>
        <dbReference type="Proteomes" id="UP000286997"/>
    </source>
</evidence>
<dbReference type="GO" id="GO:0032259">
    <property type="term" value="P:methylation"/>
    <property type="evidence" value="ECO:0007669"/>
    <property type="project" value="UniProtKB-KW"/>
</dbReference>
<sequence>MRSPAPPAIDPAAGDDPDAVEAASFVLALRARGVRDPAVLGALERVPREAFVLPEHRALARRDLALPLPCGQTMTAPSTVAAMLTALLPLAGARILEVGTGSGYVTALLVRLGGAEIVSLERYATLSEDARDRLDAADLLGSTVTLAVADGCAPAQDPAPYDRILVNGALLSLPQALLARLAPGGRLVGALMGEGGTRLIVVERDAEGRFHRRLEGRLPLGRLTPGRAAAL</sequence>
<dbReference type="PANTHER" id="PTHR11579:SF18">
    <property type="entry name" value="PROTEIN-L-ISOASPARTATE O-METHYLTRANSFERASE"/>
    <property type="match status" value="1"/>
</dbReference>
<dbReference type="OrthoDB" id="9810066at2"/>